<dbReference type="Gene3D" id="3.40.50.2300">
    <property type="match status" value="1"/>
</dbReference>
<reference evidence="4" key="1">
    <citation type="journal article" date="2023" name="Nat. Microbiol.">
        <title>Enrichment and characterization of a nitric oxide-reducing microbial community in a continuous bioreactor.</title>
        <authorList>
            <person name="Garrido-Amador P."/>
            <person name="Stortenbeker N."/>
            <person name="Wessels H.J.C.T."/>
            <person name="Speth D.R."/>
            <person name="Garcia-Heredia I."/>
            <person name="Kartal B."/>
        </authorList>
    </citation>
    <scope>NUCLEOTIDE SEQUENCE</scope>
    <source>
        <strain evidence="4">MAG1</strain>
    </source>
</reference>
<feature type="modified residue" description="4-aspartylphosphate" evidence="1">
    <location>
        <position position="57"/>
    </location>
</feature>
<dbReference type="InterPro" id="IPR037522">
    <property type="entry name" value="HD_GYP_dom"/>
</dbReference>
<evidence type="ECO:0000259" key="3">
    <source>
        <dbReference type="PROSITE" id="PS51832"/>
    </source>
</evidence>
<dbReference type="GO" id="GO:0000160">
    <property type="term" value="P:phosphorelay signal transduction system"/>
    <property type="evidence" value="ECO:0007669"/>
    <property type="project" value="InterPro"/>
</dbReference>
<dbReference type="SMART" id="SM00448">
    <property type="entry name" value="REC"/>
    <property type="match status" value="1"/>
</dbReference>
<feature type="domain" description="Response regulatory" evidence="2">
    <location>
        <begin position="8"/>
        <end position="124"/>
    </location>
</feature>
<dbReference type="PANTHER" id="PTHR45228">
    <property type="entry name" value="CYCLIC DI-GMP PHOSPHODIESTERASE TM_0186-RELATED"/>
    <property type="match status" value="1"/>
</dbReference>
<evidence type="ECO:0000259" key="2">
    <source>
        <dbReference type="PROSITE" id="PS50110"/>
    </source>
</evidence>
<dbReference type="Pfam" id="PF00072">
    <property type="entry name" value="Response_reg"/>
    <property type="match status" value="1"/>
</dbReference>
<protein>
    <submittedName>
        <fullName evidence="4">Response regulator</fullName>
    </submittedName>
</protein>
<organism evidence="4">
    <name type="scientific">Candidatus Nitricoxidivorans perseverans</name>
    <dbReference type="NCBI Taxonomy" id="2975601"/>
    <lineage>
        <taxon>Bacteria</taxon>
        <taxon>Pseudomonadati</taxon>
        <taxon>Pseudomonadota</taxon>
        <taxon>Betaproteobacteria</taxon>
        <taxon>Nitrosomonadales</taxon>
        <taxon>Sterolibacteriaceae</taxon>
        <taxon>Candidatus Nitricoxidivorans</taxon>
    </lineage>
</organism>
<feature type="domain" description="HD-GYP" evidence="3">
    <location>
        <begin position="151"/>
        <end position="353"/>
    </location>
</feature>
<dbReference type="CDD" id="cd17538">
    <property type="entry name" value="REC_D1_PleD-like"/>
    <property type="match status" value="1"/>
</dbReference>
<dbReference type="KEGG" id="npv:OHM77_09515"/>
<proteinExistence type="predicted"/>
<keyword evidence="1" id="KW-0597">Phosphoprotein</keyword>
<sequence length="353" mass="39206">MEQARQATILAVDDDERNLKLLGALLDAEGYAVRFAASGEETLAAVAERLPDLILLDVMMPGIDGFEVARRLKADARSRAIPIVMVTALADRNSRLKGLEAGTEEFLTKPVDRAELQVRVKNLLRIKEYNDFLADHNRILEEQVKARTRQLTESYRDTIFALARASEYHDEDTGQHVKRVGHYCVALGERMGLDGAFRDTIFYAAPMHDVGKIAIPDAVMLKPGGLDAEEWRVMKKHAELGAHILGAISESPYIAMGKEIALNHHERWDGGGYPNGRRGEEIPLAARVMTVGDIYDALRAKRPYKPPLTHERAVEIITEGDGRTVPAHFDPAVLAAFRAHADAFREIYAAHAD</sequence>
<dbReference type="GO" id="GO:0008081">
    <property type="term" value="F:phosphoric diester hydrolase activity"/>
    <property type="evidence" value="ECO:0007669"/>
    <property type="project" value="UniProtKB-ARBA"/>
</dbReference>
<dbReference type="SUPFAM" id="SSF109604">
    <property type="entry name" value="HD-domain/PDEase-like"/>
    <property type="match status" value="1"/>
</dbReference>
<dbReference type="InterPro" id="IPR052020">
    <property type="entry name" value="Cyclic_di-GMP/3'3'-cGAMP_PDE"/>
</dbReference>
<dbReference type="AlphaFoldDB" id="A0AA49IUW5"/>
<gene>
    <name evidence="4" type="ORF">OHM77_09515</name>
</gene>
<dbReference type="Pfam" id="PF13487">
    <property type="entry name" value="HD_5"/>
    <property type="match status" value="1"/>
</dbReference>
<dbReference type="InterPro" id="IPR001789">
    <property type="entry name" value="Sig_transdc_resp-reg_receiver"/>
</dbReference>
<dbReference type="InterPro" id="IPR011006">
    <property type="entry name" value="CheY-like_superfamily"/>
</dbReference>
<accession>A0AA49IUW5</accession>
<name>A0AA49IUW5_9PROT</name>
<dbReference type="EMBL" id="CP107246">
    <property type="protein sequence ID" value="WIM04935.1"/>
    <property type="molecule type" value="Genomic_DNA"/>
</dbReference>
<dbReference type="SUPFAM" id="SSF52172">
    <property type="entry name" value="CheY-like"/>
    <property type="match status" value="1"/>
</dbReference>
<dbReference type="CDD" id="cd00077">
    <property type="entry name" value="HDc"/>
    <property type="match status" value="1"/>
</dbReference>
<evidence type="ECO:0000256" key="1">
    <source>
        <dbReference type="PROSITE-ProRule" id="PRU00169"/>
    </source>
</evidence>
<dbReference type="PROSITE" id="PS50110">
    <property type="entry name" value="RESPONSE_REGULATORY"/>
    <property type="match status" value="1"/>
</dbReference>
<evidence type="ECO:0000313" key="4">
    <source>
        <dbReference type="EMBL" id="WIM04935.1"/>
    </source>
</evidence>
<dbReference type="Proteomes" id="UP001234916">
    <property type="component" value="Chromosome"/>
</dbReference>
<dbReference type="InterPro" id="IPR003607">
    <property type="entry name" value="HD/PDEase_dom"/>
</dbReference>
<dbReference type="SMART" id="SM00471">
    <property type="entry name" value="HDc"/>
    <property type="match status" value="1"/>
</dbReference>
<dbReference type="PROSITE" id="PS51832">
    <property type="entry name" value="HD_GYP"/>
    <property type="match status" value="1"/>
</dbReference>
<dbReference type="Gene3D" id="1.10.3210.10">
    <property type="entry name" value="Hypothetical protein af1432"/>
    <property type="match status" value="1"/>
</dbReference>